<evidence type="ECO:0000256" key="3">
    <source>
        <dbReference type="ARBA" id="ARBA00022840"/>
    </source>
</evidence>
<organism evidence="5 6">
    <name type="scientific">Nostoc linckia FACHB-391</name>
    <dbReference type="NCBI Taxonomy" id="2692906"/>
    <lineage>
        <taxon>Bacteria</taxon>
        <taxon>Bacillati</taxon>
        <taxon>Cyanobacteriota</taxon>
        <taxon>Cyanophyceae</taxon>
        <taxon>Nostocales</taxon>
        <taxon>Nostocaceae</taxon>
        <taxon>Nostoc</taxon>
    </lineage>
</organism>
<dbReference type="SMART" id="SM00382">
    <property type="entry name" value="AAA"/>
    <property type="match status" value="1"/>
</dbReference>
<dbReference type="CDD" id="cd19481">
    <property type="entry name" value="RecA-like_protease"/>
    <property type="match status" value="1"/>
</dbReference>
<feature type="domain" description="AAA+ ATPase" evidence="4">
    <location>
        <begin position="240"/>
        <end position="372"/>
    </location>
</feature>
<sequence length="449" mass="51408">MAIALTENAQDLVCELNWFAEVLDVRLKSYFDPENTAKSVFEISPPDLSSSNSDYAQFVRQHQLSSSDRLVILLALIPHIRPQLLDVLWIKNEATERGFTEFGGLQGATHSGFIPTGETVAFILAGDDLITRFQIMHLFEGDHLFARYNILYLAPVAYGEPLLSGALVISRDFLYRFTTGIERKPNFNSDFPARLIETQLSWEQLVLPFTTFEQLDEIKHWILHGQQLLHDWEMSQKLRPGFTSLFYGPPGTGKTFSACLLGKHCNCDVYKIDLSMIVSKYIGETEKNLAKIFDMAEYKNWILFFDEADALFGKRTKVDDSHDRYANQEISFLLQRIEEFNGVVLLASNLKGNIDDAFLRRFESVIYFPMPKPAERLRIWKSAFSPKAKLEDKIDLDSLAEKYELSGGTIMNVVRYSSLKALSRNKNVILLKDLEEGIRREFLKEGRTV</sequence>
<dbReference type="PANTHER" id="PTHR23073">
    <property type="entry name" value="26S PROTEASOME REGULATORY SUBUNIT"/>
    <property type="match status" value="1"/>
</dbReference>
<keyword evidence="3 5" id="KW-0067">ATP-binding</keyword>
<dbReference type="InterPro" id="IPR027417">
    <property type="entry name" value="P-loop_NTPase"/>
</dbReference>
<evidence type="ECO:0000313" key="5">
    <source>
        <dbReference type="EMBL" id="MBD2563981.1"/>
    </source>
</evidence>
<comment type="similarity">
    <text evidence="1">Belongs to the AAA ATPase family.</text>
</comment>
<evidence type="ECO:0000313" key="6">
    <source>
        <dbReference type="Proteomes" id="UP000604661"/>
    </source>
</evidence>
<evidence type="ECO:0000256" key="2">
    <source>
        <dbReference type="ARBA" id="ARBA00022741"/>
    </source>
</evidence>
<dbReference type="InterPro" id="IPR003593">
    <property type="entry name" value="AAA+_ATPase"/>
</dbReference>
<dbReference type="GO" id="GO:0005524">
    <property type="term" value="F:ATP binding"/>
    <property type="evidence" value="ECO:0007669"/>
    <property type="project" value="UniProtKB-KW"/>
</dbReference>
<dbReference type="InterPro" id="IPR003959">
    <property type="entry name" value="ATPase_AAA_core"/>
</dbReference>
<keyword evidence="2" id="KW-0547">Nucleotide-binding</keyword>
<evidence type="ECO:0000256" key="1">
    <source>
        <dbReference type="ARBA" id="ARBA00006914"/>
    </source>
</evidence>
<gene>
    <name evidence="5" type="ORF">H6G95_25915</name>
</gene>
<comment type="caution">
    <text evidence="5">The sequence shown here is derived from an EMBL/GenBank/DDBJ whole genome shotgun (WGS) entry which is preliminary data.</text>
</comment>
<accession>A0ABR8F502</accession>
<evidence type="ECO:0000259" key="4">
    <source>
        <dbReference type="SMART" id="SM00382"/>
    </source>
</evidence>
<dbReference type="Gene3D" id="1.10.8.60">
    <property type="match status" value="1"/>
</dbReference>
<keyword evidence="6" id="KW-1185">Reference proteome</keyword>
<dbReference type="Gene3D" id="3.40.50.300">
    <property type="entry name" value="P-loop containing nucleotide triphosphate hydrolases"/>
    <property type="match status" value="1"/>
</dbReference>
<dbReference type="EMBL" id="JACJTE010000039">
    <property type="protein sequence ID" value="MBD2563981.1"/>
    <property type="molecule type" value="Genomic_DNA"/>
</dbReference>
<name>A0ABR8F502_NOSLI</name>
<dbReference type="InterPro" id="IPR050221">
    <property type="entry name" value="26S_Proteasome_ATPase"/>
</dbReference>
<dbReference type="SUPFAM" id="SSF52540">
    <property type="entry name" value="P-loop containing nucleoside triphosphate hydrolases"/>
    <property type="match status" value="1"/>
</dbReference>
<dbReference type="Proteomes" id="UP000604661">
    <property type="component" value="Unassembled WGS sequence"/>
</dbReference>
<dbReference type="Pfam" id="PF00004">
    <property type="entry name" value="AAA"/>
    <property type="match status" value="1"/>
</dbReference>
<protein>
    <submittedName>
        <fullName evidence="5">ATP-binding protein</fullName>
    </submittedName>
</protein>
<reference evidence="5 6" key="1">
    <citation type="journal article" date="2020" name="ISME J.">
        <title>Comparative genomics reveals insights into cyanobacterial evolution and habitat adaptation.</title>
        <authorList>
            <person name="Chen M.Y."/>
            <person name="Teng W.K."/>
            <person name="Zhao L."/>
            <person name="Hu C.X."/>
            <person name="Zhou Y.K."/>
            <person name="Han B.P."/>
            <person name="Song L.R."/>
            <person name="Shu W.S."/>
        </authorList>
    </citation>
    <scope>NUCLEOTIDE SEQUENCE [LARGE SCALE GENOMIC DNA]</scope>
    <source>
        <strain evidence="5 6">FACHB-391</strain>
    </source>
</reference>
<proteinExistence type="inferred from homology"/>